<sequence>MIIKRDLYLNRLIDSMDNGMIKVVTGLRRSGKSFLLFNLFYQYLLNEGVDDEHIIKFAFDSQDYLSLIHEDILDIDIRKRKVNPKKFMDYINRKVTDNKKYYLLLDEIQYLDSFEAVLNGYLRKENLDVYVTGSNAKFLSKDIITEFRGRGWEIHLNPLSFAEFRQAFNGSNDEAYREYSLYGGLPKIIDFKDDESKVRYLNNIFEETYIKDILDRNVIKNPKELSELLDFLASSIGSLTNPKKLSNTFESIKNVKIHSDTISRYIEYFVDSFLISDPKRYDINGKAYINSPLKYYFSDLGLRNARLNFREIEQPRIMENIVYNELMVRGYNVDVGVVELYEQNASGKSVLKKTEVDFICNQADTRYYIQVAFTIDSEEKIAQEQKSLLHINDAFKKIIIVKDAVKPHYNNHGVFIIGLYDFLLDQNSLNIK</sequence>
<dbReference type="AlphaFoldDB" id="A0A7M1XIJ2"/>
<dbReference type="SUPFAM" id="SSF52540">
    <property type="entry name" value="P-loop containing nucleoside triphosphate hydrolases"/>
    <property type="match status" value="1"/>
</dbReference>
<accession>A0A7M1XIJ2</accession>
<name>A0A7M1XIJ2_9SPIR</name>
<evidence type="ECO:0000313" key="3">
    <source>
        <dbReference type="EMBL" id="QOS39396.1"/>
    </source>
</evidence>
<dbReference type="Pfam" id="PF13635">
    <property type="entry name" value="DUF4143"/>
    <property type="match status" value="1"/>
</dbReference>
<proteinExistence type="predicted"/>
<keyword evidence="3" id="KW-0067">ATP-binding</keyword>
<dbReference type="PANTHER" id="PTHR33295">
    <property type="entry name" value="ATPASE"/>
    <property type="match status" value="1"/>
</dbReference>
<protein>
    <submittedName>
        <fullName evidence="3">ATP-binding protein</fullName>
    </submittedName>
</protein>
<gene>
    <name evidence="3" type="ORF">DYE49_02560</name>
</gene>
<dbReference type="Gene3D" id="3.40.50.300">
    <property type="entry name" value="P-loop containing nucleotide triphosphate hydrolases"/>
    <property type="match status" value="1"/>
</dbReference>
<reference evidence="3 4" key="1">
    <citation type="submission" date="2018-08" db="EMBL/GenBank/DDBJ databases">
        <title>The first complete genome of Treponema rectale (CHPAT), a commensal spirochete of the bovine rectum.</title>
        <authorList>
            <person name="Staton G.J."/>
            <person name="Clegg S.R."/>
            <person name="Carter S.D."/>
            <person name="Radford A.D."/>
            <person name="Darby A."/>
            <person name="Hall N."/>
            <person name="Birtles R.J."/>
            <person name="Evans N.J."/>
        </authorList>
    </citation>
    <scope>NUCLEOTIDE SEQUENCE [LARGE SCALE GENOMIC DNA]</scope>
    <source>
        <strain evidence="3 4">CHPA</strain>
    </source>
</reference>
<dbReference type="GO" id="GO:0005524">
    <property type="term" value="F:ATP binding"/>
    <property type="evidence" value="ECO:0007669"/>
    <property type="project" value="UniProtKB-KW"/>
</dbReference>
<dbReference type="InterPro" id="IPR027417">
    <property type="entry name" value="P-loop_NTPase"/>
</dbReference>
<dbReference type="Proteomes" id="UP000593591">
    <property type="component" value="Chromosome"/>
</dbReference>
<dbReference type="KEGG" id="trc:DYE49_02560"/>
<evidence type="ECO:0000313" key="4">
    <source>
        <dbReference type="Proteomes" id="UP000593591"/>
    </source>
</evidence>
<dbReference type="InterPro" id="IPR041682">
    <property type="entry name" value="AAA_14"/>
</dbReference>
<feature type="domain" description="AAA" evidence="1">
    <location>
        <begin position="20"/>
        <end position="164"/>
    </location>
</feature>
<evidence type="ECO:0000259" key="2">
    <source>
        <dbReference type="Pfam" id="PF13635"/>
    </source>
</evidence>
<dbReference type="Pfam" id="PF13173">
    <property type="entry name" value="AAA_14"/>
    <property type="match status" value="1"/>
</dbReference>
<feature type="domain" description="DUF4143" evidence="2">
    <location>
        <begin position="211"/>
        <end position="371"/>
    </location>
</feature>
<organism evidence="3 4">
    <name type="scientific">Treponema rectale</name>
    <dbReference type="NCBI Taxonomy" id="744512"/>
    <lineage>
        <taxon>Bacteria</taxon>
        <taxon>Pseudomonadati</taxon>
        <taxon>Spirochaetota</taxon>
        <taxon>Spirochaetia</taxon>
        <taxon>Spirochaetales</taxon>
        <taxon>Treponemataceae</taxon>
        <taxon>Treponema</taxon>
    </lineage>
</organism>
<evidence type="ECO:0000259" key="1">
    <source>
        <dbReference type="Pfam" id="PF13173"/>
    </source>
</evidence>
<dbReference type="EMBL" id="CP031517">
    <property type="protein sequence ID" value="QOS39396.1"/>
    <property type="molecule type" value="Genomic_DNA"/>
</dbReference>
<dbReference type="PANTHER" id="PTHR33295:SF18">
    <property type="entry name" value="AAA+ ATPASE DOMAIN-CONTAINING PROTEIN"/>
    <property type="match status" value="1"/>
</dbReference>
<keyword evidence="3" id="KW-0547">Nucleotide-binding</keyword>
<dbReference type="InterPro" id="IPR025420">
    <property type="entry name" value="DUF4143"/>
</dbReference>